<evidence type="ECO:0000313" key="3">
    <source>
        <dbReference type="Proteomes" id="UP001053296"/>
    </source>
</evidence>
<proteinExistence type="predicted"/>
<feature type="compositionally biased region" description="Polar residues" evidence="1">
    <location>
        <begin position="1"/>
        <end position="15"/>
    </location>
</feature>
<evidence type="ECO:0000256" key="1">
    <source>
        <dbReference type="SAM" id="MobiDB-lite"/>
    </source>
</evidence>
<evidence type="ECO:0000313" key="2">
    <source>
        <dbReference type="EMBL" id="BCS88405.1"/>
    </source>
</evidence>
<gene>
    <name evidence="2" type="ORF">PSDVSF_16470</name>
</gene>
<protein>
    <submittedName>
        <fullName evidence="2">Uncharacterized protein</fullName>
    </submittedName>
</protein>
<reference evidence="2" key="1">
    <citation type="journal article" date="2022" name="Arch. Microbiol.">
        <title>Pseudodesulfovibrio sediminis sp. nov., a mesophilic and neutrophilic sulfate-reducing bacterium isolated from sediment of a brackish lake.</title>
        <authorList>
            <person name="Takahashi A."/>
            <person name="Kojima H."/>
            <person name="Watanabe M."/>
            <person name="Fukui M."/>
        </authorList>
    </citation>
    <scope>NUCLEOTIDE SEQUENCE</scope>
    <source>
        <strain evidence="2">SF6</strain>
    </source>
</reference>
<name>A0ABN6ET48_9BACT</name>
<dbReference type="EMBL" id="AP024485">
    <property type="protein sequence ID" value="BCS88405.1"/>
    <property type="molecule type" value="Genomic_DNA"/>
</dbReference>
<dbReference type="Proteomes" id="UP001053296">
    <property type="component" value="Chromosome"/>
</dbReference>
<keyword evidence="3" id="KW-1185">Reference proteome</keyword>
<sequence>METSNASRQNDTVRTSGDGGSIEGGRHLFLPTETTPTQGEQCRKIGTWKTAY</sequence>
<feature type="region of interest" description="Disordered" evidence="1">
    <location>
        <begin position="1"/>
        <end position="52"/>
    </location>
</feature>
<accession>A0ABN6ET48</accession>
<organism evidence="2 3">
    <name type="scientific">Pseudodesulfovibrio sediminis</name>
    <dbReference type="NCBI Taxonomy" id="2810563"/>
    <lineage>
        <taxon>Bacteria</taxon>
        <taxon>Pseudomonadati</taxon>
        <taxon>Thermodesulfobacteriota</taxon>
        <taxon>Desulfovibrionia</taxon>
        <taxon>Desulfovibrionales</taxon>
        <taxon>Desulfovibrionaceae</taxon>
    </lineage>
</organism>